<keyword evidence="9 13" id="KW-0687">Ribonucleoprotein</keyword>
<evidence type="ECO:0000256" key="4">
    <source>
        <dbReference type="ARBA" id="ARBA00022728"/>
    </source>
</evidence>
<evidence type="ECO:0000256" key="10">
    <source>
        <dbReference type="ARBA" id="ARBA00056431"/>
    </source>
</evidence>
<dbReference type="SUPFAM" id="SSF50182">
    <property type="entry name" value="Sm-like ribonucleoproteins"/>
    <property type="match status" value="1"/>
</dbReference>
<dbReference type="Proteomes" id="UP000092124">
    <property type="component" value="Unassembled WGS sequence"/>
</dbReference>
<evidence type="ECO:0000256" key="9">
    <source>
        <dbReference type="ARBA" id="ARBA00023274"/>
    </source>
</evidence>
<comment type="subunit">
    <text evidence="13">LSm subunits form a heteromer with a doughnut shape.</text>
</comment>
<evidence type="ECO:0000313" key="16">
    <source>
        <dbReference type="EMBL" id="OBS77170.1"/>
    </source>
</evidence>
<keyword evidence="17" id="KW-1185">Reference proteome</keyword>
<feature type="non-terminal residue" evidence="16">
    <location>
        <position position="1"/>
    </location>
</feature>
<dbReference type="PANTHER" id="PTHR20971:SF0">
    <property type="entry name" value="U6 SNRNA-ASSOCIATED SM-LIKE PROTEIN LSM5"/>
    <property type="match status" value="1"/>
</dbReference>
<dbReference type="InterPro" id="IPR047575">
    <property type="entry name" value="Sm"/>
</dbReference>
<dbReference type="Gene3D" id="2.30.30.100">
    <property type="match status" value="1"/>
</dbReference>
<name>A0A1A6HGT2_NEOLE</name>
<dbReference type="Pfam" id="PF01423">
    <property type="entry name" value="LSM"/>
    <property type="match status" value="1"/>
</dbReference>
<evidence type="ECO:0000256" key="6">
    <source>
        <dbReference type="ARBA" id="ARBA00022990"/>
    </source>
</evidence>
<comment type="subcellular location">
    <subcellularLocation>
        <location evidence="1 13">Nucleus</location>
    </subcellularLocation>
</comment>
<feature type="non-terminal residue" evidence="16">
    <location>
        <position position="162"/>
    </location>
</feature>
<keyword evidence="6" id="KW-0007">Acetylation</keyword>
<dbReference type="STRING" id="56216.A0A1A6HGT2"/>
<dbReference type="PROSITE" id="PS52002">
    <property type="entry name" value="SM"/>
    <property type="match status" value="1"/>
</dbReference>
<dbReference type="GO" id="GO:1990726">
    <property type="term" value="C:Lsm1-7-Pat1 complex"/>
    <property type="evidence" value="ECO:0007669"/>
    <property type="project" value="TreeGrafter"/>
</dbReference>
<protein>
    <recommendedName>
        <fullName evidence="12 13">U6 snRNA-associated Sm-like protein LSm5</fullName>
    </recommendedName>
</protein>
<evidence type="ECO:0000256" key="3">
    <source>
        <dbReference type="ARBA" id="ARBA00022664"/>
    </source>
</evidence>
<dbReference type="AlphaFoldDB" id="A0A1A6HGT2"/>
<dbReference type="OrthoDB" id="429711at2759"/>
<evidence type="ECO:0000256" key="14">
    <source>
        <dbReference type="SAM" id="MobiDB-lite"/>
    </source>
</evidence>
<dbReference type="InterPro" id="IPR001163">
    <property type="entry name" value="Sm_dom_euk/arc"/>
</dbReference>
<comment type="caution">
    <text evidence="16">The sequence shown here is derived from an EMBL/GenBank/DDBJ whole genome shotgun (WGS) entry which is preliminary data.</text>
</comment>
<keyword evidence="5 13" id="KW-0694">RNA-binding</keyword>
<evidence type="ECO:0000256" key="5">
    <source>
        <dbReference type="ARBA" id="ARBA00022884"/>
    </source>
</evidence>
<dbReference type="PANTHER" id="PTHR20971">
    <property type="entry name" value="U6 SNRNA-ASSOCIATED PROTEIN"/>
    <property type="match status" value="1"/>
</dbReference>
<dbReference type="GO" id="GO:0003723">
    <property type="term" value="F:RNA binding"/>
    <property type="evidence" value="ECO:0007669"/>
    <property type="project" value="UniProtKB-KW"/>
</dbReference>
<dbReference type="FunFam" id="2.30.30.100:FF:000003">
    <property type="entry name" value="U6 snRNA-associated Sm-like protein LSm5"/>
    <property type="match status" value="1"/>
</dbReference>
<evidence type="ECO:0000259" key="15">
    <source>
        <dbReference type="PROSITE" id="PS52002"/>
    </source>
</evidence>
<keyword evidence="3 13" id="KW-0507">mRNA processing</keyword>
<dbReference type="InterPro" id="IPR033871">
    <property type="entry name" value="LSm5"/>
</dbReference>
<evidence type="ECO:0000313" key="17">
    <source>
        <dbReference type="Proteomes" id="UP000092124"/>
    </source>
</evidence>
<comment type="subunit">
    <text evidence="11">Component of the precatalytic spliceosome (spliceosome B complex). Component of the U4/U6-U5 tri-snRNP complex, a building block of the precatalytic spliceosome (spliceosome B complex). The U4/U6-U5 tri-snRNP complex is composed of the U4, U6 and U5 snRNAs and at least PRPF3, PRPF4, PRPF6, PRPF8, PRPF31, SNRNP200, TXNL4A, SNRNP40, SNRPB, SNRPD1, SNRPD2, SNRPD3, SNRPE, SNRPF, SNRPG, DDX23, CD2BP2, PPIH, SNU13, EFTUD2, SART1 and USP39, plus LSM2, LSM3, LSM4, LSM5, LSM6, LSM7 and LSM8. LSM2, LSM3, LSM4, LSM5, LSM6, LSM7 and LSM8 form a heptameric, ring-shaped subcomplex (the LSM2-8 complex) that is part of the U4/U6-U5 tri-snRNP complex and the precatalytic spliceosome.</text>
</comment>
<dbReference type="SMART" id="SM00651">
    <property type="entry name" value="Sm"/>
    <property type="match status" value="1"/>
</dbReference>
<sequence length="162" mass="17482">TNCHITEAPQDPSLGPPPPTPSPALLLDPAPNSSGMPLLEVLATPVEGWKKRVDEVFRTSPEIPATPSYTSLAAVPLAQKLVDKCVGSRIRIVMKSDKEIVGTLLKLEVFVNMVLGDVTEFEITPEGRRVTKLDHILLNENNITMLVPGGEGPEVSPEEKIS</sequence>
<dbReference type="GO" id="GO:0000398">
    <property type="term" value="P:mRNA splicing, via spliceosome"/>
    <property type="evidence" value="ECO:0007669"/>
    <property type="project" value="TreeGrafter"/>
</dbReference>
<organism evidence="16 17">
    <name type="scientific">Neotoma lepida</name>
    <name type="common">Desert woodrat</name>
    <dbReference type="NCBI Taxonomy" id="56216"/>
    <lineage>
        <taxon>Eukaryota</taxon>
        <taxon>Metazoa</taxon>
        <taxon>Chordata</taxon>
        <taxon>Craniata</taxon>
        <taxon>Vertebrata</taxon>
        <taxon>Euteleostomi</taxon>
        <taxon>Mammalia</taxon>
        <taxon>Eutheria</taxon>
        <taxon>Euarchontoglires</taxon>
        <taxon>Glires</taxon>
        <taxon>Rodentia</taxon>
        <taxon>Myomorpha</taxon>
        <taxon>Muroidea</taxon>
        <taxon>Cricetidae</taxon>
        <taxon>Neotominae</taxon>
        <taxon>Neotoma</taxon>
    </lineage>
</organism>
<gene>
    <name evidence="13" type="primary">LSM5</name>
    <name evidence="16" type="ORF">A6R68_16377</name>
</gene>
<dbReference type="GO" id="GO:0005688">
    <property type="term" value="C:U6 snRNP"/>
    <property type="evidence" value="ECO:0007669"/>
    <property type="project" value="TreeGrafter"/>
</dbReference>
<evidence type="ECO:0000256" key="7">
    <source>
        <dbReference type="ARBA" id="ARBA00023187"/>
    </source>
</evidence>
<comment type="function">
    <text evidence="10">Plays a role in pre-mRNA splicing as component of the U4/U6-U5 tri-snRNP complex that is involved in spliceosome assembly, and as component of the precatalytic spliceosome (spliceosome B complex). The heptameric LSM2-8 complex binds specifically to the 3'-terminal U-tract of U6 snRNA.</text>
</comment>
<dbReference type="InterPro" id="IPR010920">
    <property type="entry name" value="LSM_dom_sf"/>
</dbReference>
<keyword evidence="8 13" id="KW-0539">Nucleus</keyword>
<evidence type="ECO:0000256" key="13">
    <source>
        <dbReference type="RuleBase" id="RU365055"/>
    </source>
</evidence>
<comment type="function">
    <text evidence="13">Plays a role in U6 snRNP assembly and function. Binds to the 3' end of U6 snRNA.</text>
</comment>
<feature type="domain" description="Sm" evidence="15">
    <location>
        <begin position="77"/>
        <end position="152"/>
    </location>
</feature>
<reference evidence="16 17" key="1">
    <citation type="submission" date="2016-06" db="EMBL/GenBank/DDBJ databases">
        <title>The Draft Genome Sequence and Annotation of the Desert Woodrat Neotoma lepida.</title>
        <authorList>
            <person name="Campbell M."/>
            <person name="Oakeson K.F."/>
            <person name="Yandell M."/>
            <person name="Halpert J.R."/>
            <person name="Dearing D."/>
        </authorList>
    </citation>
    <scope>NUCLEOTIDE SEQUENCE [LARGE SCALE GENOMIC DNA]</scope>
    <source>
        <strain evidence="16">417</strain>
        <tissue evidence="16">Liver</tissue>
    </source>
</reference>
<evidence type="ECO:0000256" key="1">
    <source>
        <dbReference type="ARBA" id="ARBA00004123"/>
    </source>
</evidence>
<comment type="similarity">
    <text evidence="2 13">Belongs to the snRNP Sm proteins family.</text>
</comment>
<dbReference type="GO" id="GO:0005681">
    <property type="term" value="C:spliceosomal complex"/>
    <property type="evidence" value="ECO:0007669"/>
    <property type="project" value="UniProtKB-KW"/>
</dbReference>
<dbReference type="GO" id="GO:0046540">
    <property type="term" value="C:U4/U6 x U5 tri-snRNP complex"/>
    <property type="evidence" value="ECO:0007669"/>
    <property type="project" value="TreeGrafter"/>
</dbReference>
<evidence type="ECO:0000256" key="8">
    <source>
        <dbReference type="ARBA" id="ARBA00023242"/>
    </source>
</evidence>
<keyword evidence="7 13" id="KW-0508">mRNA splicing</keyword>
<evidence type="ECO:0000256" key="12">
    <source>
        <dbReference type="ARBA" id="ARBA00067759"/>
    </source>
</evidence>
<keyword evidence="4 13" id="KW-0747">Spliceosome</keyword>
<feature type="region of interest" description="Disordered" evidence="14">
    <location>
        <begin position="1"/>
        <end position="30"/>
    </location>
</feature>
<proteinExistence type="inferred from homology"/>
<evidence type="ECO:0000256" key="11">
    <source>
        <dbReference type="ARBA" id="ARBA00063389"/>
    </source>
</evidence>
<evidence type="ECO:0000256" key="2">
    <source>
        <dbReference type="ARBA" id="ARBA00006850"/>
    </source>
</evidence>
<dbReference type="CDD" id="cd01732">
    <property type="entry name" value="LSm5"/>
    <property type="match status" value="1"/>
</dbReference>
<accession>A0A1A6HGT2</accession>
<dbReference type="EMBL" id="LZPO01034335">
    <property type="protein sequence ID" value="OBS77170.1"/>
    <property type="molecule type" value="Genomic_DNA"/>
</dbReference>